<dbReference type="EMBL" id="DVOO01000027">
    <property type="protein sequence ID" value="HIV25919.1"/>
    <property type="molecule type" value="Genomic_DNA"/>
</dbReference>
<sequence length="483" mass="53661">MKLNIKERIKKSVSGEEHRRNLRHGSYSFVVTLIVIAVIVAVNLVVGQLPTSATQIDASSQKLYSIGDETKEFVGSLEEDVQLYYIVTSGNEDSLVSKMLERYQDLSSHLTVETIDPDLHPEFTAQYTDEEVSDNSVIVVSGSKNRIVSYSDMYPSSYYSSSSEFDGEGQLTSAISYVTSDETLTVYQLTGHEEQSLGSNFTDAIEKNNISLEDLSLVTMDSVPEDAAALIINAPAKDFSSEETDKLINYMENGGKILLFTDYTADEMVNLDRFLENYGLERDNGIVMEEDADHYVPQRPDGILPELNTSSEFASGMSSDSYVLMQDAQAIREIDSYRDSLEITPILSTTDSGYIKQVEDGMISFEKNSEDETGSFDVGVSVSENMGNEVTAELVYFSSSTLNNDSYDELVMNGNSELLTKVITGLCNIDESESISIPVKSLSVSYLSYTQQSAAFWRTVIMIIIPAAFLAAGFCIWIRRRRR</sequence>
<evidence type="ECO:0000256" key="1">
    <source>
        <dbReference type="SAM" id="Phobius"/>
    </source>
</evidence>
<dbReference type="Pfam" id="PF09822">
    <property type="entry name" value="ABC_transp_aux"/>
    <property type="match status" value="1"/>
</dbReference>
<dbReference type="InterPro" id="IPR019196">
    <property type="entry name" value="ABC_transp_unknown"/>
</dbReference>
<proteinExistence type="predicted"/>
<reference evidence="4" key="2">
    <citation type="journal article" date="2021" name="PeerJ">
        <title>Extensive microbial diversity within the chicken gut microbiome revealed by metagenomics and culture.</title>
        <authorList>
            <person name="Gilroy R."/>
            <person name="Ravi A."/>
            <person name="Getino M."/>
            <person name="Pursley I."/>
            <person name="Horton D.L."/>
            <person name="Alikhan N.F."/>
            <person name="Baker D."/>
            <person name="Gharbi K."/>
            <person name="Hall N."/>
            <person name="Watson M."/>
            <person name="Adriaenssens E.M."/>
            <person name="Foster-Nyarko E."/>
            <person name="Jarju S."/>
            <person name="Secka A."/>
            <person name="Antonio M."/>
            <person name="Oren A."/>
            <person name="Chaudhuri R.R."/>
            <person name="La Ragione R."/>
            <person name="Hildebrand F."/>
            <person name="Pallen M.J."/>
        </authorList>
    </citation>
    <scope>NUCLEOTIDE SEQUENCE</scope>
    <source>
        <strain evidence="4">CHK188-20938</strain>
    </source>
</reference>
<keyword evidence="1" id="KW-0812">Transmembrane</keyword>
<evidence type="ECO:0000259" key="2">
    <source>
        <dbReference type="Pfam" id="PF09822"/>
    </source>
</evidence>
<accession>A0A9D1P3N1</accession>
<dbReference type="Pfam" id="PF23357">
    <property type="entry name" value="DUF7088"/>
    <property type="match status" value="1"/>
</dbReference>
<dbReference type="AlphaFoldDB" id="A0A9D1P3N1"/>
<feature type="domain" description="ABC-type uncharacterised transport system" evidence="2">
    <location>
        <begin position="186"/>
        <end position="297"/>
    </location>
</feature>
<gene>
    <name evidence="4" type="ORF">IAB71_09135</name>
</gene>
<protein>
    <submittedName>
        <fullName evidence="4">GldG family protein</fullName>
    </submittedName>
</protein>
<evidence type="ECO:0000259" key="3">
    <source>
        <dbReference type="Pfam" id="PF23357"/>
    </source>
</evidence>
<evidence type="ECO:0000313" key="4">
    <source>
        <dbReference type="EMBL" id="HIV25919.1"/>
    </source>
</evidence>
<dbReference type="Proteomes" id="UP000824169">
    <property type="component" value="Unassembled WGS sequence"/>
</dbReference>
<keyword evidence="1" id="KW-0472">Membrane</keyword>
<dbReference type="InterPro" id="IPR055396">
    <property type="entry name" value="DUF7088"/>
</dbReference>
<feature type="transmembrane region" description="Helical" evidence="1">
    <location>
        <begin position="455"/>
        <end position="478"/>
    </location>
</feature>
<keyword evidence="1" id="KW-1133">Transmembrane helix</keyword>
<organism evidence="4 5">
    <name type="scientific">Candidatus Scatomonas pullistercoris</name>
    <dbReference type="NCBI Taxonomy" id="2840920"/>
    <lineage>
        <taxon>Bacteria</taxon>
        <taxon>Bacillati</taxon>
        <taxon>Bacillota</taxon>
        <taxon>Clostridia</taxon>
        <taxon>Lachnospirales</taxon>
        <taxon>Lachnospiraceae</taxon>
        <taxon>Lachnospiraceae incertae sedis</taxon>
        <taxon>Candidatus Scatomonas</taxon>
    </lineage>
</organism>
<comment type="caution">
    <text evidence="4">The sequence shown here is derived from an EMBL/GenBank/DDBJ whole genome shotgun (WGS) entry which is preliminary data.</text>
</comment>
<reference evidence="4" key="1">
    <citation type="submission" date="2020-10" db="EMBL/GenBank/DDBJ databases">
        <authorList>
            <person name="Gilroy R."/>
        </authorList>
    </citation>
    <scope>NUCLEOTIDE SEQUENCE</scope>
    <source>
        <strain evidence="4">CHK188-20938</strain>
    </source>
</reference>
<feature type="domain" description="DUF7088" evidence="3">
    <location>
        <begin position="61"/>
        <end position="144"/>
    </location>
</feature>
<feature type="transmembrane region" description="Helical" evidence="1">
    <location>
        <begin position="27"/>
        <end position="46"/>
    </location>
</feature>
<name>A0A9D1P3N1_9FIRM</name>
<evidence type="ECO:0000313" key="5">
    <source>
        <dbReference type="Proteomes" id="UP000824169"/>
    </source>
</evidence>